<evidence type="ECO:0000256" key="1">
    <source>
        <dbReference type="ARBA" id="ARBA00001946"/>
    </source>
</evidence>
<dbReference type="InterPro" id="IPR000086">
    <property type="entry name" value="NUDIX_hydrolase_dom"/>
</dbReference>
<evidence type="ECO:0000313" key="12">
    <source>
        <dbReference type="EMBL" id="RDW28529.1"/>
    </source>
</evidence>
<dbReference type="VEuPathDB" id="FungiDB:YALI0_F08283g"/>
<evidence type="ECO:0000259" key="10">
    <source>
        <dbReference type="PROSITE" id="PS51462"/>
    </source>
</evidence>
<dbReference type="Pfam" id="PF00293">
    <property type="entry name" value="NUDIX"/>
    <property type="match status" value="1"/>
</dbReference>
<evidence type="ECO:0000313" key="11">
    <source>
        <dbReference type="EMBL" id="AOW06844.1"/>
    </source>
</evidence>
<keyword evidence="8" id="KW-0520">NAD</keyword>
<dbReference type="GO" id="GO:0046872">
    <property type="term" value="F:metal ion binding"/>
    <property type="evidence" value="ECO:0007669"/>
    <property type="project" value="UniProtKB-KW"/>
</dbReference>
<evidence type="ECO:0000313" key="13">
    <source>
        <dbReference type="Proteomes" id="UP000182444"/>
    </source>
</evidence>
<dbReference type="InterPro" id="IPR049734">
    <property type="entry name" value="NudC-like_C"/>
</dbReference>
<dbReference type="GO" id="GO:0006742">
    <property type="term" value="P:NADP+ catabolic process"/>
    <property type="evidence" value="ECO:0007669"/>
    <property type="project" value="TreeGrafter"/>
</dbReference>
<dbReference type="CDD" id="cd03429">
    <property type="entry name" value="NUDIX_NADH_pyrophosphatase_Nudt13"/>
    <property type="match status" value="1"/>
</dbReference>
<dbReference type="Gene3D" id="3.90.79.20">
    <property type="match status" value="1"/>
</dbReference>
<reference evidence="12 14" key="2">
    <citation type="submission" date="2018-07" db="EMBL/GenBank/DDBJ databases">
        <title>Draft Genome Assemblies for Five Robust Yarrowia lipolytica Strains Exhibiting High Lipid Production and Pentose Sugar Utilization and Sugar Alcohol Secretion from Undetoxified Lignocellulosic Biomass Hydrolysates.</title>
        <authorList>
            <consortium name="DOE Joint Genome Institute"/>
            <person name="Walker C."/>
            <person name="Ryu S."/>
            <person name="Na H."/>
            <person name="Zane M."/>
            <person name="LaButti K."/>
            <person name="Lipzen A."/>
            <person name="Haridas S."/>
            <person name="Barry K."/>
            <person name="Grigoriev I.V."/>
            <person name="Quarterman J."/>
            <person name="Slininger P."/>
            <person name="Dien B."/>
            <person name="Trinh C.T."/>
        </authorList>
    </citation>
    <scope>NUCLEOTIDE SEQUENCE [LARGE SCALE GENOMIC DNA]</scope>
    <source>
        <strain evidence="12 14">YB392</strain>
    </source>
</reference>
<evidence type="ECO:0000256" key="7">
    <source>
        <dbReference type="ARBA" id="ARBA00022842"/>
    </source>
</evidence>
<evidence type="ECO:0000256" key="9">
    <source>
        <dbReference type="ARBA" id="ARBA00023679"/>
    </source>
</evidence>
<dbReference type="InterPro" id="IPR020084">
    <property type="entry name" value="NUDIX_hydrolase_CS"/>
</dbReference>
<dbReference type="KEGG" id="yli:2908512"/>
<dbReference type="PANTHER" id="PTHR42904">
    <property type="entry name" value="NUDIX HYDROLASE, NUDC SUBFAMILY"/>
    <property type="match status" value="1"/>
</dbReference>
<evidence type="ECO:0000313" key="14">
    <source>
        <dbReference type="Proteomes" id="UP000256601"/>
    </source>
</evidence>
<organism evidence="11 13">
    <name type="scientific">Yarrowia lipolytica</name>
    <name type="common">Candida lipolytica</name>
    <dbReference type="NCBI Taxonomy" id="4952"/>
    <lineage>
        <taxon>Eukaryota</taxon>
        <taxon>Fungi</taxon>
        <taxon>Dikarya</taxon>
        <taxon>Ascomycota</taxon>
        <taxon>Saccharomycotina</taxon>
        <taxon>Dipodascomycetes</taxon>
        <taxon>Dipodascales</taxon>
        <taxon>Dipodascales incertae sedis</taxon>
        <taxon>Yarrowia</taxon>
    </lineage>
</organism>
<dbReference type="EMBL" id="CP017558">
    <property type="protein sequence ID" value="AOW06844.1"/>
    <property type="molecule type" value="Genomic_DNA"/>
</dbReference>
<dbReference type="PANTHER" id="PTHR42904:SF6">
    <property type="entry name" value="NAD-CAPPED RNA HYDROLASE NUDT12"/>
    <property type="match status" value="1"/>
</dbReference>
<evidence type="ECO:0000256" key="3">
    <source>
        <dbReference type="ARBA" id="ARBA00009595"/>
    </source>
</evidence>
<dbReference type="PROSITE" id="PS00893">
    <property type="entry name" value="NUDIX_BOX"/>
    <property type="match status" value="1"/>
</dbReference>
<evidence type="ECO:0000256" key="2">
    <source>
        <dbReference type="ARBA" id="ARBA00001947"/>
    </source>
</evidence>
<comment type="similarity">
    <text evidence="3">Belongs to the Nudix hydrolase family. NudC subfamily.</text>
</comment>
<comment type="cofactor">
    <cofactor evidence="1">
        <name>Mg(2+)</name>
        <dbReference type="ChEBI" id="CHEBI:18420"/>
    </cofactor>
</comment>
<feature type="domain" description="Nudix hydrolase" evidence="10">
    <location>
        <begin position="253"/>
        <end position="384"/>
    </location>
</feature>
<keyword evidence="7" id="KW-0460">Magnesium</keyword>
<dbReference type="SUPFAM" id="SSF55811">
    <property type="entry name" value="Nudix"/>
    <property type="match status" value="1"/>
</dbReference>
<dbReference type="Proteomes" id="UP000256601">
    <property type="component" value="Unassembled WGS sequence"/>
</dbReference>
<comment type="cofactor">
    <cofactor evidence="2">
        <name>Zn(2+)</name>
        <dbReference type="ChEBI" id="CHEBI:29105"/>
    </cofactor>
</comment>
<dbReference type="Gene3D" id="3.90.79.10">
    <property type="entry name" value="Nucleoside Triphosphate Pyrophosphohydrolase"/>
    <property type="match status" value="1"/>
</dbReference>
<dbReference type="InterPro" id="IPR050241">
    <property type="entry name" value="NAD-cap_RNA_hydrolase_NudC"/>
</dbReference>
<evidence type="ECO:0000256" key="8">
    <source>
        <dbReference type="ARBA" id="ARBA00023027"/>
    </source>
</evidence>
<dbReference type="VEuPathDB" id="FungiDB:YALI1_F11635g"/>
<keyword evidence="6 12" id="KW-0378">Hydrolase</keyword>
<protein>
    <recommendedName>
        <fullName evidence="4">NAD(+) diphosphatase</fullName>
        <ecNumber evidence="4">3.6.1.22</ecNumber>
    </recommendedName>
</protein>
<accession>A0A1D8NMH5</accession>
<keyword evidence="5" id="KW-0479">Metal-binding</keyword>
<dbReference type="PROSITE" id="PS51462">
    <property type="entry name" value="NUDIX"/>
    <property type="match status" value="1"/>
</dbReference>
<dbReference type="OMA" id="CNTRTTL"/>
<evidence type="ECO:0000256" key="4">
    <source>
        <dbReference type="ARBA" id="ARBA00012381"/>
    </source>
</evidence>
<evidence type="ECO:0000256" key="5">
    <source>
        <dbReference type="ARBA" id="ARBA00022723"/>
    </source>
</evidence>
<dbReference type="Proteomes" id="UP000182444">
    <property type="component" value="Chromosome 1F"/>
</dbReference>
<dbReference type="GO" id="GO:0019677">
    <property type="term" value="P:NAD+ catabolic process"/>
    <property type="evidence" value="ECO:0007669"/>
    <property type="project" value="TreeGrafter"/>
</dbReference>
<dbReference type="AlphaFoldDB" id="A0A1D8NMH5"/>
<reference evidence="11 13" key="1">
    <citation type="journal article" date="2016" name="PLoS ONE">
        <title>Sequence Assembly of Yarrowia lipolytica Strain W29/CLIB89 Shows Transposable Element Diversity.</title>
        <authorList>
            <person name="Magnan C."/>
            <person name="Yu J."/>
            <person name="Chang I."/>
            <person name="Jahn E."/>
            <person name="Kanomata Y."/>
            <person name="Wu J."/>
            <person name="Zeller M."/>
            <person name="Oakes M."/>
            <person name="Baldi P."/>
            <person name="Sandmeyer S."/>
        </authorList>
    </citation>
    <scope>NUCLEOTIDE SEQUENCE [LARGE SCALE GENOMIC DNA]</scope>
    <source>
        <strain evidence="11">CLIB89</strain>
        <strain evidence="13">CLIB89(W29)</strain>
    </source>
</reference>
<dbReference type="InterPro" id="IPR015797">
    <property type="entry name" value="NUDIX_hydrolase-like_dom_sf"/>
</dbReference>
<dbReference type="GeneID" id="2908512"/>
<dbReference type="GO" id="GO:0005777">
    <property type="term" value="C:peroxisome"/>
    <property type="evidence" value="ECO:0007669"/>
    <property type="project" value="TreeGrafter"/>
</dbReference>
<gene>
    <name evidence="12" type="ORF">B0I71DRAFT_127211</name>
    <name evidence="11" type="ORF">YALI1_F11635g</name>
</gene>
<proteinExistence type="inferred from homology"/>
<dbReference type="EMBL" id="KZ857325">
    <property type="protein sequence ID" value="RDW28529.1"/>
    <property type="molecule type" value="Genomic_DNA"/>
</dbReference>
<evidence type="ECO:0000256" key="6">
    <source>
        <dbReference type="ARBA" id="ARBA00022801"/>
    </source>
</evidence>
<name>A0A1D8NMH5_YARLL</name>
<dbReference type="EC" id="3.6.1.22" evidence="4"/>
<dbReference type="GO" id="GO:0005829">
    <property type="term" value="C:cytosol"/>
    <property type="evidence" value="ECO:0007669"/>
    <property type="project" value="TreeGrafter"/>
</dbReference>
<dbReference type="GO" id="GO:0035529">
    <property type="term" value="F:NADH pyrophosphatase activity"/>
    <property type="evidence" value="ECO:0007669"/>
    <property type="project" value="TreeGrafter"/>
</dbReference>
<dbReference type="FunFam" id="3.90.79.10:FF:000042">
    <property type="entry name" value="Probable NADH pyrophosphatase"/>
    <property type="match status" value="1"/>
</dbReference>
<dbReference type="eggNOG" id="KOG3084">
    <property type="taxonomic scope" value="Eukaryota"/>
</dbReference>
<sequence length="420" mass="46571">MPKNLNTRYGDELHSYYSGNPLNRLSWLREDYAFLDKVLHSSYTKFIVLDGLCPLLMKIPKEKREGRQSHDVVYVGYEDVKTIVGEPFAKSEADFISGWSSERDAVGRGRAALVFLGIREEAEGGDPAISETTNGRFHGVAYFAVDVTVTQIRNDDLAERVRKVGNELKDKHPGSDYTSPQIQARLGGPVDPSAFAQARCYLDWIERNQFCGGCGHKTMVINGGNKLVCPEKDNGVECKDCPTRGRITYLSFPRTDCCVIMLVVNKEGDKILLGRSKRFPPGMYSCLAGFIEPAESLEDAVRREVFEESGVKAKRVVVYGTQPWPFPGNIMVGCIAQADPDDPTSEEINLGLDPELADAQWFSIEDAKGWLKKAETSRGLRRGSSAGQDEVYLPPPEAIAFNLIDAVVHKNVLAENKAQL</sequence>
<comment type="catalytic activity">
    <reaction evidence="9">
        <text>a 5'-end NAD(+)-phospho-ribonucleoside in mRNA + H2O = a 5'-end phospho-adenosine-phospho-ribonucleoside in mRNA + beta-nicotinamide D-ribonucleotide + 2 H(+)</text>
        <dbReference type="Rhea" id="RHEA:60876"/>
        <dbReference type="Rhea" id="RHEA-COMP:15698"/>
        <dbReference type="Rhea" id="RHEA-COMP:15719"/>
        <dbReference type="ChEBI" id="CHEBI:14649"/>
        <dbReference type="ChEBI" id="CHEBI:15377"/>
        <dbReference type="ChEBI" id="CHEBI:15378"/>
        <dbReference type="ChEBI" id="CHEBI:144029"/>
        <dbReference type="ChEBI" id="CHEBI:144051"/>
    </reaction>
    <physiologicalReaction direction="left-to-right" evidence="9">
        <dbReference type="Rhea" id="RHEA:60877"/>
    </physiologicalReaction>
</comment>